<feature type="binding site" evidence="4">
    <location>
        <position position="319"/>
    </location>
    <ligand>
        <name>NAD(+)</name>
        <dbReference type="ChEBI" id="CHEBI:57540"/>
    </ligand>
</feature>
<organism evidence="8 9">
    <name type="scientific">Motiliproteus coralliicola</name>
    <dbReference type="NCBI Taxonomy" id="2283196"/>
    <lineage>
        <taxon>Bacteria</taxon>
        <taxon>Pseudomonadati</taxon>
        <taxon>Pseudomonadota</taxon>
        <taxon>Gammaproteobacteria</taxon>
        <taxon>Oceanospirillales</taxon>
        <taxon>Oceanospirillaceae</taxon>
        <taxon>Motiliproteus</taxon>
    </lineage>
</organism>
<comment type="caution">
    <text evidence="8">The sequence shown here is derived from an EMBL/GenBank/DDBJ whole genome shotgun (WGS) entry which is preliminary data.</text>
</comment>
<dbReference type="InterPro" id="IPR020828">
    <property type="entry name" value="GlycerAld_3-P_DH_NAD(P)-bd"/>
</dbReference>
<dbReference type="EC" id="1.2.1.12" evidence="8"/>
<accession>A0A369WC63</accession>
<dbReference type="SMART" id="SM00846">
    <property type="entry name" value="Gp_dh_N"/>
    <property type="match status" value="1"/>
</dbReference>
<dbReference type="PIRSF" id="PIRSF000149">
    <property type="entry name" value="GAP_DH"/>
    <property type="match status" value="1"/>
</dbReference>
<gene>
    <name evidence="8" type="primary">gapA</name>
    <name evidence="8" type="ORF">DV711_14920</name>
</gene>
<dbReference type="Pfam" id="PF02800">
    <property type="entry name" value="Gp_dh_C"/>
    <property type="match status" value="1"/>
</dbReference>
<dbReference type="Gene3D" id="3.40.50.720">
    <property type="entry name" value="NAD(P)-binding Rossmann-like Domain"/>
    <property type="match status" value="1"/>
</dbReference>
<reference evidence="8 9" key="1">
    <citation type="submission" date="2018-07" db="EMBL/GenBank/DDBJ databases">
        <title>Motiliproteus coralliicola sp. nov., a bacterium isolated from Coral.</title>
        <authorList>
            <person name="Wang G."/>
        </authorList>
    </citation>
    <scope>NUCLEOTIDE SEQUENCE [LARGE SCALE GENOMIC DNA]</scope>
    <source>
        <strain evidence="8 9">C34</strain>
    </source>
</reference>
<dbReference type="PANTHER" id="PTHR43148">
    <property type="entry name" value="GLYCERALDEHYDE-3-PHOSPHATE DEHYDROGENASE 2"/>
    <property type="match status" value="1"/>
</dbReference>
<dbReference type="InterPro" id="IPR036291">
    <property type="entry name" value="NAD(P)-bd_dom_sf"/>
</dbReference>
<evidence type="ECO:0000256" key="6">
    <source>
        <dbReference type="RuleBase" id="RU000397"/>
    </source>
</evidence>
<dbReference type="CDD" id="cd17892">
    <property type="entry name" value="GAPDH_N_E4PDH"/>
    <property type="match status" value="1"/>
</dbReference>
<evidence type="ECO:0000256" key="5">
    <source>
        <dbReference type="PIRSR" id="PIRSR000149-4"/>
    </source>
</evidence>
<keyword evidence="2 8" id="KW-0560">Oxidoreductase</keyword>
<keyword evidence="4" id="KW-0520">NAD</keyword>
<dbReference type="SUPFAM" id="SSF55347">
    <property type="entry name" value="Glyceraldehyde-3-phosphate dehydrogenase-like, C-terminal domain"/>
    <property type="match status" value="1"/>
</dbReference>
<dbReference type="InterPro" id="IPR020831">
    <property type="entry name" value="GlycerAld/Erythrose_P_DH"/>
</dbReference>
<dbReference type="InterPro" id="IPR020829">
    <property type="entry name" value="GlycerAld_3-P_DH_cat"/>
</dbReference>
<protein>
    <submittedName>
        <fullName evidence="8">Erythrose-4-phosphate dehydrogenase</fullName>
        <ecNumber evidence="8">1.2.1.12</ecNumber>
    </submittedName>
</protein>
<sequence>MSFNIAINGYGRIGQCILRALYSSSSQPRPFNVVAINELSDIDTLTYLTRYDTTHGRFPLPVDHDGQHLLINSDRILMLNQPDPTKLPWDELKIDLVLECSGSFCSREIAQQHLDSGAKRLLFSQPAASDIDATVVYGFNQHSLKPEHQIASSASCTTNCVVPVLDLLEREFGIINGVTTTIHSAMNDQPVIDSYHQTDLRLTRSSMQSIIPVDTGLARGIDRLLPQLAGRFQCNHLRVPTTNVSLMDLSLQLAQDTSTEVVNQLLRDAAAGPLNGLLGYTDEPHASIDFNTDPRSGIVDATQTRVSGRLLKLLCWFDNEWGFANRMLDVADCWLGQDPATKQNSNSKT</sequence>
<proteinExistence type="inferred from homology"/>
<dbReference type="RefSeq" id="WP_114696519.1">
    <property type="nucleotide sequence ID" value="NZ_QQOH01000004.1"/>
</dbReference>
<dbReference type="GO" id="GO:0004365">
    <property type="term" value="F:glyceraldehyde-3-phosphate dehydrogenase (NAD+) (phosphorylating) activity"/>
    <property type="evidence" value="ECO:0007669"/>
    <property type="project" value="UniProtKB-EC"/>
</dbReference>
<dbReference type="PRINTS" id="PR00078">
    <property type="entry name" value="G3PDHDRGNASE"/>
</dbReference>
<comment type="similarity">
    <text evidence="6">Belongs to the glyceraldehyde-3-phosphate dehydrogenase family.</text>
</comment>
<evidence type="ECO:0000256" key="1">
    <source>
        <dbReference type="ARBA" id="ARBA00011881"/>
    </source>
</evidence>
<feature type="active site" description="Nucleophile" evidence="3">
    <location>
        <position position="156"/>
    </location>
</feature>
<feature type="binding site" evidence="4">
    <location>
        <position position="124"/>
    </location>
    <ligand>
        <name>NAD(+)</name>
        <dbReference type="ChEBI" id="CHEBI:57540"/>
    </ligand>
</feature>
<feature type="domain" description="Glyceraldehyde 3-phosphate dehydrogenase NAD(P) binding" evidence="7">
    <location>
        <begin position="3"/>
        <end position="156"/>
    </location>
</feature>
<evidence type="ECO:0000259" key="7">
    <source>
        <dbReference type="SMART" id="SM00846"/>
    </source>
</evidence>
<evidence type="ECO:0000256" key="2">
    <source>
        <dbReference type="ARBA" id="ARBA00023002"/>
    </source>
</evidence>
<dbReference type="GO" id="GO:0051287">
    <property type="term" value="F:NAD binding"/>
    <property type="evidence" value="ECO:0007669"/>
    <property type="project" value="InterPro"/>
</dbReference>
<dbReference type="EMBL" id="QQOH01000004">
    <property type="protein sequence ID" value="RDE18903.1"/>
    <property type="molecule type" value="Genomic_DNA"/>
</dbReference>
<dbReference type="Gene3D" id="3.30.360.10">
    <property type="entry name" value="Dihydrodipicolinate Reductase, domain 2"/>
    <property type="match status" value="1"/>
</dbReference>
<keyword evidence="4" id="KW-0547">Nucleotide-binding</keyword>
<comment type="subunit">
    <text evidence="1">Homotetramer.</text>
</comment>
<dbReference type="AlphaFoldDB" id="A0A369WC63"/>
<dbReference type="OrthoDB" id="9803304at2"/>
<dbReference type="SUPFAM" id="SSF51735">
    <property type="entry name" value="NAD(P)-binding Rossmann-fold domains"/>
    <property type="match status" value="1"/>
</dbReference>
<name>A0A369WC63_9GAMM</name>
<evidence type="ECO:0000313" key="9">
    <source>
        <dbReference type="Proteomes" id="UP000253769"/>
    </source>
</evidence>
<feature type="site" description="Activates thiol group during catalysis" evidence="5">
    <location>
        <position position="183"/>
    </location>
</feature>
<evidence type="ECO:0000256" key="4">
    <source>
        <dbReference type="PIRSR" id="PIRSR000149-3"/>
    </source>
</evidence>
<keyword evidence="9" id="KW-1185">Reference proteome</keyword>
<dbReference type="Proteomes" id="UP000253769">
    <property type="component" value="Unassembled WGS sequence"/>
</dbReference>
<evidence type="ECO:0000313" key="8">
    <source>
        <dbReference type="EMBL" id="RDE18903.1"/>
    </source>
</evidence>
<evidence type="ECO:0000256" key="3">
    <source>
        <dbReference type="PIRSR" id="PIRSR000149-1"/>
    </source>
</evidence>
<dbReference type="FunFam" id="3.40.50.720:FF:000001">
    <property type="entry name" value="Glyceraldehyde-3-phosphate dehydrogenase"/>
    <property type="match status" value="1"/>
</dbReference>
<dbReference type="Pfam" id="PF00044">
    <property type="entry name" value="Gp_dh_N"/>
    <property type="match status" value="1"/>
</dbReference>
<feature type="binding site" evidence="4">
    <location>
        <begin position="12"/>
        <end position="13"/>
    </location>
    <ligand>
        <name>NAD(+)</name>
        <dbReference type="ChEBI" id="CHEBI:57540"/>
    </ligand>
</feature>